<evidence type="ECO:0000256" key="1">
    <source>
        <dbReference type="ARBA" id="ARBA00004141"/>
    </source>
</evidence>
<dbReference type="SUPFAM" id="SSF144091">
    <property type="entry name" value="Rhomboid-like"/>
    <property type="match status" value="1"/>
</dbReference>
<evidence type="ECO:0000313" key="9">
    <source>
        <dbReference type="EMBL" id="MXG91404.1"/>
    </source>
</evidence>
<dbReference type="GO" id="GO:0004252">
    <property type="term" value="F:serine-type endopeptidase activity"/>
    <property type="evidence" value="ECO:0007669"/>
    <property type="project" value="InterPro"/>
</dbReference>
<feature type="domain" description="Peptidase S54 rhomboid" evidence="8">
    <location>
        <begin position="141"/>
        <end position="273"/>
    </location>
</feature>
<gene>
    <name evidence="9" type="ORF">GRQ65_17800</name>
</gene>
<feature type="transmembrane region" description="Helical" evidence="7">
    <location>
        <begin position="182"/>
        <end position="201"/>
    </location>
</feature>
<feature type="transmembrane region" description="Helical" evidence="7">
    <location>
        <begin position="235"/>
        <end position="252"/>
    </location>
</feature>
<keyword evidence="10" id="KW-1185">Reference proteome</keyword>
<feature type="transmembrane region" description="Helical" evidence="7">
    <location>
        <begin position="258"/>
        <end position="274"/>
    </location>
</feature>
<keyword evidence="9" id="KW-0645">Protease</keyword>
<feature type="transmembrane region" description="Helical" evidence="7">
    <location>
        <begin position="78"/>
        <end position="97"/>
    </location>
</feature>
<comment type="similarity">
    <text evidence="2">Belongs to the peptidase S54 family.</text>
</comment>
<dbReference type="InterPro" id="IPR035952">
    <property type="entry name" value="Rhomboid-like_sf"/>
</dbReference>
<comment type="subcellular location">
    <subcellularLocation>
        <location evidence="1">Membrane</location>
        <topology evidence="1">Multi-pass membrane protein</topology>
    </subcellularLocation>
</comment>
<proteinExistence type="inferred from homology"/>
<keyword evidence="4" id="KW-0378">Hydrolase</keyword>
<dbReference type="EMBL" id="WUEK01000012">
    <property type="protein sequence ID" value="MXG91404.1"/>
    <property type="molecule type" value="Genomic_DNA"/>
</dbReference>
<dbReference type="InterPro" id="IPR022764">
    <property type="entry name" value="Peptidase_S54_rhomboid_dom"/>
</dbReference>
<keyword evidence="6 7" id="KW-0472">Membrane</keyword>
<dbReference type="Proteomes" id="UP000473325">
    <property type="component" value="Unassembled WGS sequence"/>
</dbReference>
<dbReference type="Pfam" id="PF01694">
    <property type="entry name" value="Rhomboid"/>
    <property type="match status" value="1"/>
</dbReference>
<dbReference type="AlphaFoldDB" id="A0A6L7F385"/>
<dbReference type="PANTHER" id="PTHR43731">
    <property type="entry name" value="RHOMBOID PROTEASE"/>
    <property type="match status" value="1"/>
</dbReference>
<protein>
    <submittedName>
        <fullName evidence="9">Rhomboid family intramembrane serine protease</fullName>
    </submittedName>
</protein>
<organism evidence="9 10">
    <name type="scientific">Nocardioides flavescens</name>
    <dbReference type="NCBI Taxonomy" id="2691959"/>
    <lineage>
        <taxon>Bacteria</taxon>
        <taxon>Bacillati</taxon>
        <taxon>Actinomycetota</taxon>
        <taxon>Actinomycetes</taxon>
        <taxon>Propionibacteriales</taxon>
        <taxon>Nocardioidaceae</taxon>
        <taxon>Nocardioides</taxon>
    </lineage>
</organism>
<dbReference type="InterPro" id="IPR050925">
    <property type="entry name" value="Rhomboid_protease_S54"/>
</dbReference>
<evidence type="ECO:0000256" key="4">
    <source>
        <dbReference type="ARBA" id="ARBA00022801"/>
    </source>
</evidence>
<evidence type="ECO:0000256" key="2">
    <source>
        <dbReference type="ARBA" id="ARBA00009045"/>
    </source>
</evidence>
<dbReference type="Gene3D" id="1.20.1540.10">
    <property type="entry name" value="Rhomboid-like"/>
    <property type="match status" value="1"/>
</dbReference>
<keyword evidence="3 7" id="KW-0812">Transmembrane</keyword>
<evidence type="ECO:0000256" key="7">
    <source>
        <dbReference type="SAM" id="Phobius"/>
    </source>
</evidence>
<reference evidence="9 10" key="1">
    <citation type="submission" date="2019-12" db="EMBL/GenBank/DDBJ databases">
        <authorList>
            <person name="Kun Z."/>
        </authorList>
    </citation>
    <scope>NUCLEOTIDE SEQUENCE [LARGE SCALE GENOMIC DNA]</scope>
    <source>
        <strain evidence="9 10">YIM 123512</strain>
    </source>
</reference>
<evidence type="ECO:0000313" key="10">
    <source>
        <dbReference type="Proteomes" id="UP000473325"/>
    </source>
</evidence>
<dbReference type="PANTHER" id="PTHR43731:SF14">
    <property type="entry name" value="PRESENILIN-ASSOCIATED RHOMBOID-LIKE PROTEIN, MITOCHONDRIAL"/>
    <property type="match status" value="1"/>
</dbReference>
<dbReference type="GO" id="GO:0006508">
    <property type="term" value="P:proteolysis"/>
    <property type="evidence" value="ECO:0007669"/>
    <property type="project" value="UniProtKB-KW"/>
</dbReference>
<evidence type="ECO:0000256" key="3">
    <source>
        <dbReference type="ARBA" id="ARBA00022692"/>
    </source>
</evidence>
<evidence type="ECO:0000256" key="5">
    <source>
        <dbReference type="ARBA" id="ARBA00022989"/>
    </source>
</evidence>
<keyword evidence="5 7" id="KW-1133">Transmembrane helix</keyword>
<feature type="transmembrane region" description="Helical" evidence="7">
    <location>
        <begin position="286"/>
        <end position="305"/>
    </location>
</feature>
<name>A0A6L7F385_9ACTN</name>
<sequence>MSQSSVPETGVPTCYRHPGREAHIRCQRCNRVICPECMRPASVGFQCPECVAEGAKQTRQARTAYGGLRPTDASRTSIVLIALNVAVWIAVMVTGGSSSRLVDWLALRPNGLCISGRYGADVTQAVCDQAGGTFLPGVVDGAYWQLVTSMFMHVQPLHIGFNMLALWVLGPQLELAIGRARFLALYFISGLAGSALVYWAASEYGATLGASGAIFGLMGALAVIAFKVGGDVRGILTWIGINFVITFVVARISWQGHLGGFLGGLAVAAILVYAPRGPRRTAFQTAGLCFVLAVVLFAIAARSVVLG</sequence>
<dbReference type="GO" id="GO:0016020">
    <property type="term" value="C:membrane"/>
    <property type="evidence" value="ECO:0007669"/>
    <property type="project" value="UniProtKB-SubCell"/>
</dbReference>
<feature type="transmembrane region" description="Helical" evidence="7">
    <location>
        <begin position="207"/>
        <end position="228"/>
    </location>
</feature>
<evidence type="ECO:0000256" key="6">
    <source>
        <dbReference type="ARBA" id="ARBA00023136"/>
    </source>
</evidence>
<accession>A0A6L7F385</accession>
<comment type="caution">
    <text evidence="9">The sequence shown here is derived from an EMBL/GenBank/DDBJ whole genome shotgun (WGS) entry which is preliminary data.</text>
</comment>
<feature type="transmembrane region" description="Helical" evidence="7">
    <location>
        <begin position="150"/>
        <end position="170"/>
    </location>
</feature>
<evidence type="ECO:0000259" key="8">
    <source>
        <dbReference type="Pfam" id="PF01694"/>
    </source>
</evidence>